<evidence type="ECO:0000313" key="1">
    <source>
        <dbReference type="EMBL" id="GFY41790.1"/>
    </source>
</evidence>
<keyword evidence="2" id="KW-1185">Reference proteome</keyword>
<evidence type="ECO:0000313" key="2">
    <source>
        <dbReference type="Proteomes" id="UP000886998"/>
    </source>
</evidence>
<comment type="caution">
    <text evidence="1">The sequence shown here is derived from an EMBL/GenBank/DDBJ whole genome shotgun (WGS) entry which is preliminary data.</text>
</comment>
<gene>
    <name evidence="1" type="ORF">TNIN_442901</name>
</gene>
<proteinExistence type="predicted"/>
<accession>A0A8X7BS64</accession>
<dbReference type="AlphaFoldDB" id="A0A8X7BS64"/>
<sequence length="82" mass="9031">MYSRTRPLRNQESRNAAQMAPVSWLCGLQFEPSACATVIQPANNECGRDLPAVPARSGTSAKPSQNLCEFARIGFRTMAMRD</sequence>
<name>A0A8X7BS64_9ARAC</name>
<reference evidence="1" key="1">
    <citation type="submission" date="2020-08" db="EMBL/GenBank/DDBJ databases">
        <title>Multicomponent nature underlies the extraordinary mechanical properties of spider dragline silk.</title>
        <authorList>
            <person name="Kono N."/>
            <person name="Nakamura H."/>
            <person name="Mori M."/>
            <person name="Yoshida Y."/>
            <person name="Ohtoshi R."/>
            <person name="Malay A.D."/>
            <person name="Moran D.A.P."/>
            <person name="Tomita M."/>
            <person name="Numata K."/>
            <person name="Arakawa K."/>
        </authorList>
    </citation>
    <scope>NUCLEOTIDE SEQUENCE</scope>
</reference>
<protein>
    <submittedName>
        <fullName evidence="1">Uncharacterized protein</fullName>
    </submittedName>
</protein>
<dbReference type="Proteomes" id="UP000886998">
    <property type="component" value="Unassembled WGS sequence"/>
</dbReference>
<dbReference type="EMBL" id="BMAV01002675">
    <property type="protein sequence ID" value="GFY41790.1"/>
    <property type="molecule type" value="Genomic_DNA"/>
</dbReference>
<organism evidence="1 2">
    <name type="scientific">Trichonephila inaurata madagascariensis</name>
    <dbReference type="NCBI Taxonomy" id="2747483"/>
    <lineage>
        <taxon>Eukaryota</taxon>
        <taxon>Metazoa</taxon>
        <taxon>Ecdysozoa</taxon>
        <taxon>Arthropoda</taxon>
        <taxon>Chelicerata</taxon>
        <taxon>Arachnida</taxon>
        <taxon>Araneae</taxon>
        <taxon>Araneomorphae</taxon>
        <taxon>Entelegynae</taxon>
        <taxon>Araneoidea</taxon>
        <taxon>Nephilidae</taxon>
        <taxon>Trichonephila</taxon>
        <taxon>Trichonephila inaurata</taxon>
    </lineage>
</organism>